<feature type="domain" description="Phage tail tape measure protein" evidence="3">
    <location>
        <begin position="605"/>
        <end position="782"/>
    </location>
</feature>
<feature type="coiled-coil region" evidence="2">
    <location>
        <begin position="458"/>
        <end position="515"/>
    </location>
</feature>
<reference evidence="4 5" key="1">
    <citation type="submission" date="2023-02" db="EMBL/GenBank/DDBJ databases">
        <title>Complete genome sequence of a novel bacterium Oceanimonas sp. NTOU-MSR1 isolated from marine coast sediment.</title>
        <authorList>
            <person name="Yang H.-T."/>
            <person name="Chen Y.-L."/>
            <person name="Ho Y.-N."/>
        </authorList>
    </citation>
    <scope>NUCLEOTIDE SEQUENCE [LARGE SCALE GENOMIC DNA]</scope>
    <source>
        <strain evidence="4 5">NTOU-MSR1</strain>
    </source>
</reference>
<keyword evidence="5" id="KW-1185">Reference proteome</keyword>
<evidence type="ECO:0000256" key="1">
    <source>
        <dbReference type="ARBA" id="ARBA00022612"/>
    </source>
</evidence>
<evidence type="ECO:0000256" key="2">
    <source>
        <dbReference type="SAM" id="Coils"/>
    </source>
</evidence>
<dbReference type="RefSeq" id="WP_306760700.1">
    <property type="nucleotide sequence ID" value="NZ_CP118224.1"/>
</dbReference>
<dbReference type="KEGG" id="ope:PU634_10295"/>
<organism evidence="4 5">
    <name type="scientific">Oceanimonas pelagia</name>
    <dbReference type="NCBI Taxonomy" id="3028314"/>
    <lineage>
        <taxon>Bacteria</taxon>
        <taxon>Pseudomonadati</taxon>
        <taxon>Pseudomonadota</taxon>
        <taxon>Gammaproteobacteria</taxon>
        <taxon>Aeromonadales</taxon>
        <taxon>Aeromonadaceae</taxon>
        <taxon>Oceanimonas</taxon>
    </lineage>
</organism>
<gene>
    <name evidence="4" type="ORF">PU634_10295</name>
</gene>
<accession>A0AA50Q6L2</accession>
<keyword evidence="1" id="KW-1188">Viral release from host cell</keyword>
<sequence length="1907" mass="212252">MANENDVDIGLEISKTLFRDLQQVQSELQSISALVDRIGGTKGGAGAAFQKMKQESKELTRQLQALKNAMSQVGDGQGLNYNQAFARRAGYHQLSMTQGERFKFRHSQSPLTTSQIQSMSMAELTHTKKLVGQLVSEALAKGDKAMAEAHRKVGQQMAEQLKSMQTVMQKQTALQQGNLAGFNRMNARDYKDRQLNDLLSRALDQRTGSGGIAPNSRGKVASLDAALAAPPAERKRILEAQKQLFDSALVDALKIPKSVQDEARTFHAKLERAFQIADKAGKDFERRQRYTREGRTSSITQDFKDAELRRQARSRQTLQGLNGFRDLDEAKERIRRQEFRAGRALNDYQRLQTPELKEQLALEAKALEQLKDWVDQTKRAQQASKDRLKAHKEELRERAKLQQEEDRLNQAEYGGTLYRRNQKQRYFEQTQTDRGLNSFNDLGEAKRRLEGQKARVGSAEVRLERETTEQNRKQLEIEREALRALETRIARLKDLEQAEKRRLKSLEKAQAEEQAWTRKNDPTYMQRNADYQRRATNERLFGDGGANLIGIQASLMAHYALLSGVQNLFSGSANFILELDRGLRQLQSIVRVTDNDMAGLSQRLIDISEITKFTALEVVQAATVLGQAGFGKRQIEEAMESVTLFATAVGTDLNTAVDLATSALGVFNKDADQMSVMVNQMTTAVNTSKLNLDKLTLGLQYAGNTAHQSNVPFEEVVATLGAMANSGIKSGSTLGTGLRQILITLQKPSAEFKQQMKDLGITMDELDLETHGLVGVMTTLAEKGFTVTDAMKTMEVRAAAAYGAFANNLDVARDMMVNLDDHTAAAKANETQMKALANQLDRLRSASLSMVNEGARPTLSVLTQMVTKMADAAGAAQNFGNALAFVGTAATLLVGGGLLGWLGRLGGGLLRGNPLLRASQQVAGSRGRGNLLLGGATLAASTGGAYYYQQMEKERALSDRIDKTQTEVDAFASESDRLQGYSERISKALEDIWHKRHQLEDDAAFQAMIRRMQTEFEKVGLVLDSSVVDVEGLIDKLKDLKISLDDEYKLKIVLEQTALEEARQAHLDQLQATTRKALASRDSRQQIRDQFQAEQDKFFAFPEQIAEMEKLRGTNNYQAPTRPVNTDSFGYWQDQNPEQEQVRQQAWKVIEQVAKAYDSSVAMSEEERSRLKQDSTAQLGPLQAQIDTIYQSLMKNEAGDQVLGEFQALREQLIETRGTVSSINRLSQDQDRTQQERVNFDWLKEVAPQFRPEASSLRDDVVEIQRGLQRGDFSDDPLRRYREVTPQLTALQERLDNLLSDIRELDPSRANLLTQELGTESLMGDITTALRELREEAEKPRQRILHNQLTQEKDYSRAVDIQFENANNLEDLDRLRAELEASERQRIETQTQIRTLKAAPGSIEAQRITADMQMMLDERLAEIDREYRVARDVITGNIDYSLAGTGAEFDEKLAGLVQNKVLYPFQRSLEAMDSAAKQASQQARRQAEDAADRRQALTDTVGVEGLSREERGALFDQALQAMAEETQYSRQALLELKKGNETQLARLTERLTQMRVDQEQAGEFTRTGQVLGKAIERAEAEQVKLQAELEKNTRELQQNTRSTSQQTQQLRRMRNLDQYRGSNYQSAAYRQRRAEFGVSGIDGIGDHQYHDSQGEVRTASRGGWEAMFDNVAQAYEGIDALTEVSLKAEEIMGGLADNMANMWLQVAQGAISAEDAMKNMIMNVAAQLVQSQIAGLLGKLISYAASAAAGYFGGGSGFGSGDSMAGSPNIDYSTGVAWQGGEVKGFYGGGVITSGREDRDSTYIKAAKGEFIVRREAVKAIGLDTLHELNRLDRSTVRSKAAAARAGRREPAPAKDSGIDQVNVYVVSKESVPNNLGPNDVVAIISDDLARGGKTKKLIQQINARHI</sequence>
<feature type="coiled-coil region" evidence="2">
    <location>
        <begin position="1365"/>
        <end position="1399"/>
    </location>
</feature>
<dbReference type="NCBIfam" id="TIGR01760">
    <property type="entry name" value="tape_meas_TP901"/>
    <property type="match status" value="1"/>
</dbReference>
<protein>
    <submittedName>
        <fullName evidence="4">Phage tail tape measure protein</fullName>
    </submittedName>
</protein>
<dbReference type="PANTHER" id="PTHR37813">
    <property type="entry name" value="FELS-2 PROPHAGE PROTEIN"/>
    <property type="match status" value="1"/>
</dbReference>
<feature type="coiled-coil region" evidence="2">
    <location>
        <begin position="374"/>
        <end position="411"/>
    </location>
</feature>
<dbReference type="Pfam" id="PF10145">
    <property type="entry name" value="PhageMin_Tail"/>
    <property type="match status" value="1"/>
</dbReference>
<evidence type="ECO:0000313" key="4">
    <source>
        <dbReference type="EMBL" id="WMC09505.1"/>
    </source>
</evidence>
<name>A0AA50Q6L2_9GAMM</name>
<dbReference type="InterPro" id="IPR010090">
    <property type="entry name" value="Phage_tape_meas"/>
</dbReference>
<keyword evidence="2" id="KW-0175">Coiled coil</keyword>
<evidence type="ECO:0000259" key="3">
    <source>
        <dbReference type="Pfam" id="PF10145"/>
    </source>
</evidence>
<dbReference type="Proteomes" id="UP001223802">
    <property type="component" value="Chromosome"/>
</dbReference>
<evidence type="ECO:0000313" key="5">
    <source>
        <dbReference type="Proteomes" id="UP001223802"/>
    </source>
</evidence>
<proteinExistence type="predicted"/>
<dbReference type="EMBL" id="CP118224">
    <property type="protein sequence ID" value="WMC09505.1"/>
    <property type="molecule type" value="Genomic_DNA"/>
</dbReference>
<dbReference type="PANTHER" id="PTHR37813:SF1">
    <property type="entry name" value="FELS-2 PROPHAGE PROTEIN"/>
    <property type="match status" value="1"/>
</dbReference>